<dbReference type="Proteomes" id="UP001633002">
    <property type="component" value="Unassembled WGS sequence"/>
</dbReference>
<proteinExistence type="predicted"/>
<dbReference type="InterPro" id="IPR018289">
    <property type="entry name" value="MULE_transposase_dom"/>
</dbReference>
<evidence type="ECO:0000313" key="3">
    <source>
        <dbReference type="EMBL" id="KAL3698549.1"/>
    </source>
</evidence>
<reference evidence="3 4" key="1">
    <citation type="submission" date="2024-09" db="EMBL/GenBank/DDBJ databases">
        <title>Chromosome-scale assembly of Riccia sorocarpa.</title>
        <authorList>
            <person name="Paukszto L."/>
        </authorList>
    </citation>
    <scope>NUCLEOTIDE SEQUENCE [LARGE SCALE GENOMIC DNA]</scope>
    <source>
        <strain evidence="3">LP-2024</strain>
        <tissue evidence="3">Aerial parts of the thallus</tissue>
    </source>
</reference>
<feature type="compositionally biased region" description="Acidic residues" evidence="1">
    <location>
        <begin position="157"/>
        <end position="172"/>
    </location>
</feature>
<accession>A0ABD3I7K6</accession>
<evidence type="ECO:0000313" key="4">
    <source>
        <dbReference type="Proteomes" id="UP001633002"/>
    </source>
</evidence>
<protein>
    <recommendedName>
        <fullName evidence="2">MULE transposase domain-containing protein</fullName>
    </recommendedName>
</protein>
<dbReference type="AlphaFoldDB" id="A0ABD3I7K6"/>
<comment type="caution">
    <text evidence="3">The sequence shown here is derived from an EMBL/GenBank/DDBJ whole genome shotgun (WGS) entry which is preliminary data.</text>
</comment>
<dbReference type="EMBL" id="JBJQOH010000002">
    <property type="protein sequence ID" value="KAL3698549.1"/>
    <property type="molecule type" value="Genomic_DNA"/>
</dbReference>
<evidence type="ECO:0000256" key="1">
    <source>
        <dbReference type="SAM" id="MobiDB-lite"/>
    </source>
</evidence>
<feature type="region of interest" description="Disordered" evidence="1">
    <location>
        <begin position="156"/>
        <end position="185"/>
    </location>
</feature>
<gene>
    <name evidence="3" type="ORF">R1sor_012625</name>
</gene>
<dbReference type="Pfam" id="PF10551">
    <property type="entry name" value="MULE"/>
    <property type="match status" value="1"/>
</dbReference>
<feature type="domain" description="MULE transposase" evidence="2">
    <location>
        <begin position="224"/>
        <end position="299"/>
    </location>
</feature>
<sequence>MWDGAVEAVAGRIKGGEVFKCFKEFDFCADCWCMMNMRSSVKLKTKSSMRVRVCRYGLPVRKKGVGKIIEWPGESSSQNTASTDLPHALGVRSYRDFSRRLRNPSQLMLRHDRPNLNLHSQEFSQSIPRRKRNKCPRGECEEHPRYEAVAMVRTAFEDSEDEEGSDAEDEGQECGKGPSKKPPNNKCEWRIRCTLNKRTVLLEDRSVGRMLHKEQEVSDTTIPCNDGNSQIVPLAYALAPMENFENWMWFLHNLRISIQGLSSEEVFIVSDRQKGLEKAVSEMLPENPHMKCGHHLKMNVQKHFGKVAVQVLQSLFHAPSEER</sequence>
<dbReference type="PANTHER" id="PTHR31973">
    <property type="entry name" value="POLYPROTEIN, PUTATIVE-RELATED"/>
    <property type="match status" value="1"/>
</dbReference>
<organism evidence="3 4">
    <name type="scientific">Riccia sorocarpa</name>
    <dbReference type="NCBI Taxonomy" id="122646"/>
    <lineage>
        <taxon>Eukaryota</taxon>
        <taxon>Viridiplantae</taxon>
        <taxon>Streptophyta</taxon>
        <taxon>Embryophyta</taxon>
        <taxon>Marchantiophyta</taxon>
        <taxon>Marchantiopsida</taxon>
        <taxon>Marchantiidae</taxon>
        <taxon>Marchantiales</taxon>
        <taxon>Ricciaceae</taxon>
        <taxon>Riccia</taxon>
    </lineage>
</organism>
<dbReference type="PANTHER" id="PTHR31973:SF187">
    <property type="entry name" value="MUTATOR TRANSPOSASE MUDRA PROTEIN"/>
    <property type="match status" value="1"/>
</dbReference>
<evidence type="ECO:0000259" key="2">
    <source>
        <dbReference type="Pfam" id="PF10551"/>
    </source>
</evidence>
<name>A0ABD3I7K6_9MARC</name>
<keyword evidence="4" id="KW-1185">Reference proteome</keyword>